<evidence type="ECO:0000313" key="8">
    <source>
        <dbReference type="EMBL" id="MBR0564191.1"/>
    </source>
</evidence>
<keyword evidence="4 7" id="KW-0732">Signal</keyword>
<comment type="subunit">
    <text evidence="5">The complex is composed of two ATP-binding proteins (ModC), two transmembrane proteins (ModB) and a solute-binding protein (ModA).</text>
</comment>
<keyword evidence="3 6" id="KW-0479">Metal-binding</keyword>
<evidence type="ECO:0000256" key="1">
    <source>
        <dbReference type="ARBA" id="ARBA00009175"/>
    </source>
</evidence>
<dbReference type="RefSeq" id="WP_211928049.1">
    <property type="nucleotide sequence ID" value="NZ_JAGQFT020000010.1"/>
</dbReference>
<dbReference type="PANTHER" id="PTHR30632">
    <property type="entry name" value="MOLYBDATE-BINDING PERIPLASMIC PROTEIN"/>
    <property type="match status" value="1"/>
</dbReference>
<organism evidence="8">
    <name type="scientific">Coralloluteibacterium stylophorae</name>
    <dbReference type="NCBI Taxonomy" id="1776034"/>
    <lineage>
        <taxon>Bacteria</taxon>
        <taxon>Pseudomonadati</taxon>
        <taxon>Pseudomonadota</taxon>
        <taxon>Gammaproteobacteria</taxon>
        <taxon>Lysobacterales</taxon>
        <taxon>Lysobacteraceae</taxon>
        <taxon>Coralloluteibacterium</taxon>
    </lineage>
</organism>
<dbReference type="GO" id="GO:0046872">
    <property type="term" value="F:metal ion binding"/>
    <property type="evidence" value="ECO:0007669"/>
    <property type="project" value="UniProtKB-KW"/>
</dbReference>
<feature type="binding site" evidence="6">
    <location>
        <position position="179"/>
    </location>
    <ligand>
        <name>molybdate</name>
        <dbReference type="ChEBI" id="CHEBI:36264"/>
    </ligand>
</feature>
<reference evidence="8" key="2">
    <citation type="submission" date="2021-04" db="EMBL/GenBank/DDBJ databases">
        <authorList>
            <person name="Karlyshev A.V."/>
        </authorList>
    </citation>
    <scope>NUCLEOTIDE SEQUENCE</scope>
    <source>
        <strain evidence="8">LMG 29479</strain>
    </source>
</reference>
<comment type="caution">
    <text evidence="8">The sequence shown here is derived from an EMBL/GenBank/DDBJ whole genome shotgun (WGS) entry which is preliminary data.</text>
</comment>
<evidence type="ECO:0000256" key="4">
    <source>
        <dbReference type="ARBA" id="ARBA00022729"/>
    </source>
</evidence>
<dbReference type="InterPro" id="IPR050682">
    <property type="entry name" value="ModA/WtpA"/>
</dbReference>
<dbReference type="PANTHER" id="PTHR30632:SF17">
    <property type="entry name" value="MOLYBDATE-BINDING PROTEIN MODA"/>
    <property type="match status" value="1"/>
</dbReference>
<dbReference type="AlphaFoldDB" id="A0A8J7VXR8"/>
<evidence type="ECO:0000313" key="9">
    <source>
        <dbReference type="EMBL" id="MBS7458380.1"/>
    </source>
</evidence>
<feature type="signal peptide" evidence="7">
    <location>
        <begin position="1"/>
        <end position="26"/>
    </location>
</feature>
<keyword evidence="10" id="KW-1185">Reference proteome</keyword>
<dbReference type="PIRSF" id="PIRSF004846">
    <property type="entry name" value="ModA"/>
    <property type="match status" value="1"/>
</dbReference>
<dbReference type="EMBL" id="JAGQFT020000010">
    <property type="protein sequence ID" value="MBS7458380.1"/>
    <property type="molecule type" value="Genomic_DNA"/>
</dbReference>
<feature type="chain" id="PRO_5042774305" evidence="7">
    <location>
        <begin position="27"/>
        <end position="262"/>
    </location>
</feature>
<evidence type="ECO:0000256" key="2">
    <source>
        <dbReference type="ARBA" id="ARBA00022505"/>
    </source>
</evidence>
<dbReference type="FunFam" id="3.40.190.10:FF:000035">
    <property type="entry name" value="Molybdate ABC transporter substrate-binding protein"/>
    <property type="match status" value="1"/>
</dbReference>
<dbReference type="Pfam" id="PF13531">
    <property type="entry name" value="SBP_bac_11"/>
    <property type="match status" value="1"/>
</dbReference>
<dbReference type="GO" id="GO:0030973">
    <property type="term" value="F:molybdate ion binding"/>
    <property type="evidence" value="ECO:0007669"/>
    <property type="project" value="TreeGrafter"/>
</dbReference>
<dbReference type="GO" id="GO:0015689">
    <property type="term" value="P:molybdate ion transport"/>
    <property type="evidence" value="ECO:0007669"/>
    <property type="project" value="InterPro"/>
</dbReference>
<evidence type="ECO:0000256" key="6">
    <source>
        <dbReference type="PIRSR" id="PIRSR004846-1"/>
    </source>
</evidence>
<protein>
    <submittedName>
        <fullName evidence="8">Molybdate ABC transporter substrate-binding protein</fullName>
    </submittedName>
</protein>
<feature type="binding site" evidence="6">
    <location>
        <position position="152"/>
    </location>
    <ligand>
        <name>molybdate</name>
        <dbReference type="ChEBI" id="CHEBI:36264"/>
    </ligand>
</feature>
<feature type="binding site" evidence="6">
    <location>
        <position position="197"/>
    </location>
    <ligand>
        <name>molybdate</name>
        <dbReference type="ChEBI" id="CHEBI:36264"/>
    </ligand>
</feature>
<evidence type="ECO:0000256" key="3">
    <source>
        <dbReference type="ARBA" id="ARBA00022723"/>
    </source>
</evidence>
<evidence type="ECO:0000256" key="7">
    <source>
        <dbReference type="SAM" id="SignalP"/>
    </source>
</evidence>
<evidence type="ECO:0000313" key="10">
    <source>
        <dbReference type="Proteomes" id="UP000675747"/>
    </source>
</evidence>
<dbReference type="InterPro" id="IPR005950">
    <property type="entry name" value="ModA"/>
</dbReference>
<feature type="binding site" evidence="6">
    <location>
        <position position="66"/>
    </location>
    <ligand>
        <name>molybdate</name>
        <dbReference type="ChEBI" id="CHEBI:36264"/>
    </ligand>
</feature>
<dbReference type="SUPFAM" id="SSF53850">
    <property type="entry name" value="Periplasmic binding protein-like II"/>
    <property type="match status" value="1"/>
</dbReference>
<proteinExistence type="inferred from homology"/>
<dbReference type="GO" id="GO:1901359">
    <property type="term" value="F:tungstate binding"/>
    <property type="evidence" value="ECO:0007669"/>
    <property type="project" value="UniProtKB-ARBA"/>
</dbReference>
<dbReference type="Gene3D" id="3.40.190.10">
    <property type="entry name" value="Periplasmic binding protein-like II"/>
    <property type="match status" value="2"/>
</dbReference>
<sequence length="262" mass="27598">MRPRSRLRRLLLGSLLALCTVAPAWAQDDAPITAFAAASLRGALDEVAAAWQAQGGAPVRISYAGSSTLARQIEAGAPADVFISADVDWMDRVEAQAGLQPGSRRDLLGNSLVVIAPRGRGTGEVLESAGAMREALGADGRLAMARTASVPAGKYGRQALESLGYWDAIQPRVVEADDVRAALMLVARGEAPLGVVYGSDAAAEPRVRVVATFPDASHAPIVYPAAALQRADAHAQARAFVDWLARPDSLAVFERHGFVARR</sequence>
<reference evidence="9 10" key="1">
    <citation type="journal article" date="2021" name="Microbiol. Resour. Announc.">
        <title>Draft Genome Sequence of Coralloluteibacterium stylophorae LMG 29479T.</title>
        <authorList>
            <person name="Karlyshev A.V."/>
            <person name="Kudryashova E.B."/>
            <person name="Ariskina E.V."/>
            <person name="Conroy A.P."/>
            <person name="Abidueva E.Y."/>
        </authorList>
    </citation>
    <scope>NUCLEOTIDE SEQUENCE [LARGE SCALE GENOMIC DNA]</scope>
    <source>
        <strain evidence="9 10">LMG 29479</strain>
    </source>
</reference>
<dbReference type="GO" id="GO:0030288">
    <property type="term" value="C:outer membrane-bounded periplasmic space"/>
    <property type="evidence" value="ECO:0007669"/>
    <property type="project" value="TreeGrafter"/>
</dbReference>
<name>A0A8J7VXR8_9GAMM</name>
<gene>
    <name evidence="8" type="primary">modA</name>
    <name evidence="9" type="ORF">KB893_014670</name>
    <name evidence="8" type="ORF">KB893_17035</name>
</gene>
<accession>A0A8J7VXR8</accession>
<comment type="similarity">
    <text evidence="1">Belongs to the bacterial solute-binding protein ModA family.</text>
</comment>
<keyword evidence="2 6" id="KW-0500">Molybdenum</keyword>
<dbReference type="NCBIfam" id="TIGR01256">
    <property type="entry name" value="modA"/>
    <property type="match status" value="1"/>
</dbReference>
<dbReference type="EMBL" id="JAGQFT010000259">
    <property type="protein sequence ID" value="MBR0564191.1"/>
    <property type="molecule type" value="Genomic_DNA"/>
</dbReference>
<dbReference type="Proteomes" id="UP000675747">
    <property type="component" value="Unassembled WGS sequence"/>
</dbReference>
<evidence type="ECO:0000256" key="5">
    <source>
        <dbReference type="ARBA" id="ARBA00062515"/>
    </source>
</evidence>
<feature type="binding site" evidence="6">
    <location>
        <position position="39"/>
    </location>
    <ligand>
        <name>molybdate</name>
        <dbReference type="ChEBI" id="CHEBI:36264"/>
    </ligand>
</feature>